<dbReference type="SUPFAM" id="SSF54427">
    <property type="entry name" value="NTF2-like"/>
    <property type="match status" value="1"/>
</dbReference>
<evidence type="ECO:0008006" key="3">
    <source>
        <dbReference type="Google" id="ProtNLM"/>
    </source>
</evidence>
<dbReference type="RefSeq" id="WP_027034536.1">
    <property type="nucleotide sequence ID" value="NZ_CP033367.1"/>
</dbReference>
<dbReference type="AlphaFoldDB" id="A0A6M7WZK4"/>
<evidence type="ECO:0000313" key="2">
    <source>
        <dbReference type="Proteomes" id="UP000503017"/>
    </source>
</evidence>
<proteinExistence type="predicted"/>
<dbReference type="Gene3D" id="3.10.450.50">
    <property type="match status" value="1"/>
</dbReference>
<sequence length="124" mass="13840">MTRSINAQALAARYVAVWNETDAERRRTGIADLWVPDGEHYVGERAVLGYEALEARVRGSHEKNVRDDGNRFRAAANARLLHDVVTFTWEMLPADSDTVLATGLEVLTVNAEGRILVDYQFVPA</sequence>
<dbReference type="EMBL" id="CP033367">
    <property type="protein sequence ID" value="QKD04561.1"/>
    <property type="molecule type" value="Genomic_DNA"/>
</dbReference>
<dbReference type="InterPro" id="IPR032710">
    <property type="entry name" value="NTF2-like_dom_sf"/>
</dbReference>
<protein>
    <recommendedName>
        <fullName evidence="3">SnoaL-like domain-containing protein</fullName>
    </recommendedName>
</protein>
<name>A0A6M7WZK4_RHILI</name>
<accession>A0A6M7WZK4</accession>
<evidence type="ECO:0000313" key="1">
    <source>
        <dbReference type="EMBL" id="QKD04561.1"/>
    </source>
</evidence>
<gene>
    <name evidence="1" type="ORF">EB235_26290</name>
</gene>
<organism evidence="1 2">
    <name type="scientific">Mesorhizobium loti R88b</name>
    <dbReference type="NCBI Taxonomy" id="935548"/>
    <lineage>
        <taxon>Bacteria</taxon>
        <taxon>Pseudomonadati</taxon>
        <taxon>Pseudomonadota</taxon>
        <taxon>Alphaproteobacteria</taxon>
        <taxon>Hyphomicrobiales</taxon>
        <taxon>Phyllobacteriaceae</taxon>
        <taxon>Mesorhizobium</taxon>
    </lineage>
</organism>
<reference evidence="1 2" key="1">
    <citation type="submission" date="2018-10" db="EMBL/GenBank/DDBJ databases">
        <authorList>
            <person name="Perry B.J."/>
            <person name="Sullivan J.T."/>
            <person name="Murphy R.J.T."/>
            <person name="Ramsay J.P."/>
            <person name="Ronson C.W."/>
        </authorList>
    </citation>
    <scope>NUCLEOTIDE SEQUENCE [LARGE SCALE GENOMIC DNA]</scope>
    <source>
        <strain evidence="1 2">R88b</strain>
    </source>
</reference>
<dbReference type="Proteomes" id="UP000503017">
    <property type="component" value="Chromosome"/>
</dbReference>